<name>Q7ULN4_RHOBA</name>
<evidence type="ECO:0000313" key="3">
    <source>
        <dbReference type="Proteomes" id="UP000001025"/>
    </source>
</evidence>
<gene>
    <name evidence="2" type="ordered locus">RB9389</name>
</gene>
<protein>
    <submittedName>
        <fullName evidence="2">Uncharacterized protein</fullName>
    </submittedName>
</protein>
<feature type="region of interest" description="Disordered" evidence="1">
    <location>
        <begin position="1"/>
        <end position="23"/>
    </location>
</feature>
<dbReference type="EMBL" id="BX294149">
    <property type="protein sequence ID" value="CAD76235.1"/>
    <property type="molecule type" value="Genomic_DNA"/>
</dbReference>
<proteinExistence type="predicted"/>
<reference evidence="2 3" key="1">
    <citation type="journal article" date="2003" name="Proc. Natl. Acad. Sci. U.S.A.">
        <title>Complete genome sequence of the marine planctomycete Pirellula sp. strain 1.</title>
        <authorList>
            <person name="Gloeckner F.O."/>
            <person name="Kube M."/>
            <person name="Bauer M."/>
            <person name="Teeling H."/>
            <person name="Lombardot T."/>
            <person name="Ludwig W."/>
            <person name="Gade D."/>
            <person name="Beck A."/>
            <person name="Borzym K."/>
            <person name="Heitmann K."/>
            <person name="Rabus R."/>
            <person name="Schlesner H."/>
            <person name="Amann R."/>
            <person name="Reinhardt R."/>
        </authorList>
    </citation>
    <scope>NUCLEOTIDE SEQUENCE [LARGE SCALE GENOMIC DNA]</scope>
    <source>
        <strain evidence="3">DSM 10527 / NCIMB 13988 / SH1</strain>
    </source>
</reference>
<sequence length="130" mass="14638">MKNPHRHYGPTPPSIQRKHPQRAKSVLSTREKRIVTFGGTMIAVLGQSFFRSDLATSNLWERGVPGWRLGCNVRFALDSWTMNNSAFGALQYAYCTASDDRRRIVPRKVAVEAALNSNRASVFARQTLSE</sequence>
<keyword evidence="3" id="KW-1185">Reference proteome</keyword>
<dbReference type="AlphaFoldDB" id="Q7ULN4"/>
<evidence type="ECO:0000256" key="1">
    <source>
        <dbReference type="SAM" id="MobiDB-lite"/>
    </source>
</evidence>
<dbReference type="STRING" id="243090.RB9389"/>
<organism evidence="2 3">
    <name type="scientific">Rhodopirellula baltica (strain DSM 10527 / NCIMB 13988 / SH1)</name>
    <dbReference type="NCBI Taxonomy" id="243090"/>
    <lineage>
        <taxon>Bacteria</taxon>
        <taxon>Pseudomonadati</taxon>
        <taxon>Planctomycetota</taxon>
        <taxon>Planctomycetia</taxon>
        <taxon>Pirellulales</taxon>
        <taxon>Pirellulaceae</taxon>
        <taxon>Rhodopirellula</taxon>
    </lineage>
</organism>
<evidence type="ECO:0000313" key="2">
    <source>
        <dbReference type="EMBL" id="CAD76235.1"/>
    </source>
</evidence>
<dbReference type="KEGG" id="rba:RB9389"/>
<dbReference type="EnsemblBacteria" id="CAD76235">
    <property type="protein sequence ID" value="CAD76235"/>
    <property type="gene ID" value="RB9389"/>
</dbReference>
<dbReference type="HOGENOM" id="CLU_1936439_0_0_0"/>
<dbReference type="Proteomes" id="UP000001025">
    <property type="component" value="Chromosome"/>
</dbReference>
<accession>Q7ULN4</accession>
<dbReference type="InParanoid" id="Q7ULN4"/>